<dbReference type="Gene3D" id="3.10.450.50">
    <property type="match status" value="1"/>
</dbReference>
<evidence type="ECO:0008006" key="3">
    <source>
        <dbReference type="Google" id="ProtNLM"/>
    </source>
</evidence>
<keyword evidence="2" id="KW-1185">Reference proteome</keyword>
<dbReference type="GO" id="GO:0030638">
    <property type="term" value="P:polyketide metabolic process"/>
    <property type="evidence" value="ECO:0007669"/>
    <property type="project" value="InterPro"/>
</dbReference>
<dbReference type="AlphaFoldDB" id="A0A0S4QN04"/>
<dbReference type="Pfam" id="PF07366">
    <property type="entry name" value="SnoaL"/>
    <property type="match status" value="1"/>
</dbReference>
<dbReference type="EMBL" id="FAOZ01000007">
    <property type="protein sequence ID" value="CUU56402.1"/>
    <property type="molecule type" value="Genomic_DNA"/>
</dbReference>
<organism evidence="1 2">
    <name type="scientific">Parafrankia irregularis</name>
    <dbReference type="NCBI Taxonomy" id="795642"/>
    <lineage>
        <taxon>Bacteria</taxon>
        <taxon>Bacillati</taxon>
        <taxon>Actinomycetota</taxon>
        <taxon>Actinomycetes</taxon>
        <taxon>Frankiales</taxon>
        <taxon>Frankiaceae</taxon>
        <taxon>Parafrankia</taxon>
    </lineage>
</organism>
<protein>
    <recommendedName>
        <fullName evidence="3">Ketosteroid isomerase-related protein</fullName>
    </recommendedName>
</protein>
<accession>A0A0S4QN04</accession>
<evidence type="ECO:0000313" key="1">
    <source>
        <dbReference type="EMBL" id="CUU56402.1"/>
    </source>
</evidence>
<proteinExistence type="predicted"/>
<evidence type="ECO:0000313" key="2">
    <source>
        <dbReference type="Proteomes" id="UP000198802"/>
    </source>
</evidence>
<dbReference type="InterPro" id="IPR009959">
    <property type="entry name" value="Cyclase_SnoaL-like"/>
</dbReference>
<gene>
    <name evidence="1" type="ORF">Ga0074812_107286</name>
</gene>
<reference evidence="2" key="1">
    <citation type="submission" date="2015-11" db="EMBL/GenBank/DDBJ databases">
        <authorList>
            <person name="Varghese N."/>
        </authorList>
    </citation>
    <scope>NUCLEOTIDE SEQUENCE [LARGE SCALE GENOMIC DNA]</scope>
    <source>
        <strain evidence="2">DSM 45899</strain>
    </source>
</reference>
<dbReference type="Proteomes" id="UP000198802">
    <property type="component" value="Unassembled WGS sequence"/>
</dbReference>
<sequence>MNTDAGVLPSGTVPLPSGAHAEGVVGLYGGMGDALDTVKKVIAAFETGDRETLLGLLAENVVMEAPGALRLVGREAAVDHSDAFLSAFEDVDVDTHLLVEQGPLVVEESTLTARHTGPYTATGGEPPIPASGNLVALRIVEVYRVDSGLVTENRIYFDETRLRRQLRPDR</sequence>
<dbReference type="InterPro" id="IPR032710">
    <property type="entry name" value="NTF2-like_dom_sf"/>
</dbReference>
<name>A0A0S4QN04_9ACTN</name>
<dbReference type="SUPFAM" id="SSF54427">
    <property type="entry name" value="NTF2-like"/>
    <property type="match status" value="1"/>
</dbReference>